<dbReference type="InterPro" id="IPR029071">
    <property type="entry name" value="Ubiquitin-like_domsf"/>
</dbReference>
<feature type="region of interest" description="Disordered" evidence="4">
    <location>
        <begin position="467"/>
        <end position="505"/>
    </location>
</feature>
<feature type="region of interest" description="Disordered" evidence="4">
    <location>
        <begin position="801"/>
        <end position="825"/>
    </location>
</feature>
<evidence type="ECO:0000259" key="6">
    <source>
        <dbReference type="PROSITE" id="PS51294"/>
    </source>
</evidence>
<dbReference type="STRING" id="3818.A0A444Y847"/>
<dbReference type="AlphaFoldDB" id="A0A444Y847"/>
<evidence type="ECO:0000259" key="5">
    <source>
        <dbReference type="PROSITE" id="PS50090"/>
    </source>
</evidence>
<sequence>MYSVSPFCESFENSLIILSRSHICLQIPKICRNFDSAVPHSVDLWATGFSVEAGVVKIKQHTKIAFIHIWHGSLDMVLERRLDYDFNGHQVQVKRRARSARRRAKFQRRVEDNQMCAFDLLATVAGKLFLQEKEHPLTSGDKSSEKIQQGFVKEECRDASEPFEAELSNEGCHRRCEHGFVKDDSKNADKPFKAELYVEGSSDIKCLSNTEVQSENCHFKELSHPKIDGNSHVASMVANSSCLERLGAERLADEKNHNEVENLISKVELGLSSKVELGSSGSPDTIGCNLGGDVSKVKDELHKFAKAPVVTSTEMRCLDDPVGEKSPVQLSSGGNAKLSGCVDNMPYSTLSEGYDNVPVVSRDDDENFSGCDNPSFETKSFRPISHIGDQSIRKTLAAKYCKVAQQSKHDTLSNSVEVMNGNLNETYTSRKNFYKRQRSEMNIPFKKRKIFNCGSFSNSNELVRSGGTYDKKNGASSTSHGTHKDTGMSSLGTHQYSSLGSKDSHGRGKIERVFLYVLFDLTVNLRIKSFRVPELFIEIPETATIESLKRSVMEAVTAVLGGGLRVGVILHGKKVRDDSKTLLQAGISHDKQLDALGFTLEPISSQSPTPLCAADSRHVPTVDKPQPLPRYPSSAAIHQRNQSCSDVLPEHRVTSLGNLVESDQDSALSPVNTAVYKRLADSRALVTVPEMGVQALSLLPVPQKSKRPETVQRRIRRPFSVAEVEALVQAVEKLGTGRWRDVKLRAFDNAKHRTYVDLKDKWKTLVHTARISPQQRRGEPVPQELLDRVLTAHAFWSQHQTKQQLNKQHQQQQHQQQPQTCLLLQ</sequence>
<comment type="subcellular location">
    <subcellularLocation>
        <location evidence="1">Nucleus</location>
    </subcellularLocation>
</comment>
<accession>A0A444Y847</accession>
<comment type="caution">
    <text evidence="7">The sequence shown here is derived from an EMBL/GenBank/DDBJ whole genome shotgun (WGS) entry which is preliminary data.</text>
</comment>
<dbReference type="InterPro" id="IPR009057">
    <property type="entry name" value="Homeodomain-like_sf"/>
</dbReference>
<feature type="domain" description="Myb-like" evidence="5">
    <location>
        <begin position="711"/>
        <end position="766"/>
    </location>
</feature>
<gene>
    <name evidence="7" type="ORF">Ahy_B08g094201</name>
</gene>
<feature type="compositionally biased region" description="Polar residues" evidence="4">
    <location>
        <begin position="487"/>
        <end position="501"/>
    </location>
</feature>
<dbReference type="PANTHER" id="PTHR21717:SF70">
    <property type="entry name" value="TELOMERE REPEAT-BINDING PROTEIN 2-RELATED"/>
    <property type="match status" value="1"/>
</dbReference>
<feature type="domain" description="HTH myb-type" evidence="6">
    <location>
        <begin position="712"/>
        <end position="770"/>
    </location>
</feature>
<dbReference type="Pfam" id="PF23603">
    <property type="entry name" value="Ubiquitin_TPR1"/>
    <property type="match status" value="1"/>
</dbReference>
<dbReference type="Gene3D" id="1.10.246.220">
    <property type="match status" value="1"/>
</dbReference>
<reference evidence="7 8" key="1">
    <citation type="submission" date="2019-01" db="EMBL/GenBank/DDBJ databases">
        <title>Sequencing of cultivated peanut Arachis hypogaea provides insights into genome evolution and oil improvement.</title>
        <authorList>
            <person name="Chen X."/>
        </authorList>
    </citation>
    <scope>NUCLEOTIDE SEQUENCE [LARGE SCALE GENOMIC DNA]</scope>
    <source>
        <strain evidence="8">cv. Fuhuasheng</strain>
        <tissue evidence="7">Leaves</tissue>
    </source>
</reference>
<keyword evidence="3" id="KW-0539">Nucleus</keyword>
<dbReference type="InterPro" id="IPR031105">
    <property type="entry name" value="TRP_plant"/>
</dbReference>
<evidence type="ECO:0000256" key="4">
    <source>
        <dbReference type="SAM" id="MobiDB-lite"/>
    </source>
</evidence>
<proteinExistence type="predicted"/>
<dbReference type="EMBL" id="SDMP01000018">
    <property type="protein sequence ID" value="RYQ98131.1"/>
    <property type="molecule type" value="Genomic_DNA"/>
</dbReference>
<dbReference type="Proteomes" id="UP000289738">
    <property type="component" value="Chromosome B08"/>
</dbReference>
<name>A0A444Y847_ARAHY</name>
<evidence type="ECO:0000313" key="7">
    <source>
        <dbReference type="EMBL" id="RYQ98131.1"/>
    </source>
</evidence>
<evidence type="ECO:0000256" key="3">
    <source>
        <dbReference type="ARBA" id="ARBA00023242"/>
    </source>
</evidence>
<dbReference type="InterPro" id="IPR001005">
    <property type="entry name" value="SANT/Myb"/>
</dbReference>
<dbReference type="InterPro" id="IPR057625">
    <property type="entry name" value="TPR1-6-like_ubiquitin"/>
</dbReference>
<dbReference type="GO" id="GO:0005634">
    <property type="term" value="C:nucleus"/>
    <property type="evidence" value="ECO:0007669"/>
    <property type="project" value="UniProtKB-SubCell"/>
</dbReference>
<keyword evidence="2" id="KW-0238">DNA-binding</keyword>
<evidence type="ECO:0000313" key="8">
    <source>
        <dbReference type="Proteomes" id="UP000289738"/>
    </source>
</evidence>
<dbReference type="PROSITE" id="PS50090">
    <property type="entry name" value="MYB_LIKE"/>
    <property type="match status" value="1"/>
</dbReference>
<protein>
    <submittedName>
        <fullName evidence="7">Uncharacterized protein</fullName>
    </submittedName>
</protein>
<dbReference type="SUPFAM" id="SSF46689">
    <property type="entry name" value="Homeodomain-like"/>
    <property type="match status" value="1"/>
</dbReference>
<dbReference type="GO" id="GO:0042162">
    <property type="term" value="F:telomeric DNA binding"/>
    <property type="evidence" value="ECO:0007669"/>
    <property type="project" value="UniProtKB-ARBA"/>
</dbReference>
<dbReference type="PROSITE" id="PS51294">
    <property type="entry name" value="HTH_MYB"/>
    <property type="match status" value="1"/>
</dbReference>
<evidence type="ECO:0000256" key="2">
    <source>
        <dbReference type="ARBA" id="ARBA00023125"/>
    </source>
</evidence>
<organism evidence="7 8">
    <name type="scientific">Arachis hypogaea</name>
    <name type="common">Peanut</name>
    <dbReference type="NCBI Taxonomy" id="3818"/>
    <lineage>
        <taxon>Eukaryota</taxon>
        <taxon>Viridiplantae</taxon>
        <taxon>Streptophyta</taxon>
        <taxon>Embryophyta</taxon>
        <taxon>Tracheophyta</taxon>
        <taxon>Spermatophyta</taxon>
        <taxon>Magnoliopsida</taxon>
        <taxon>eudicotyledons</taxon>
        <taxon>Gunneridae</taxon>
        <taxon>Pentapetalae</taxon>
        <taxon>rosids</taxon>
        <taxon>fabids</taxon>
        <taxon>Fabales</taxon>
        <taxon>Fabaceae</taxon>
        <taxon>Papilionoideae</taxon>
        <taxon>50 kb inversion clade</taxon>
        <taxon>dalbergioids sensu lato</taxon>
        <taxon>Dalbergieae</taxon>
        <taxon>Pterocarpus clade</taxon>
        <taxon>Arachis</taxon>
    </lineage>
</organism>
<keyword evidence="8" id="KW-1185">Reference proteome</keyword>
<dbReference type="InterPro" id="IPR017930">
    <property type="entry name" value="Myb_dom"/>
</dbReference>
<evidence type="ECO:0000256" key="1">
    <source>
        <dbReference type="ARBA" id="ARBA00004123"/>
    </source>
</evidence>
<dbReference type="SUPFAM" id="SSF54236">
    <property type="entry name" value="Ubiquitin-like"/>
    <property type="match status" value="1"/>
</dbReference>
<dbReference type="CDD" id="cd11660">
    <property type="entry name" value="SANT_TRF"/>
    <property type="match status" value="1"/>
</dbReference>
<dbReference type="PANTHER" id="PTHR21717">
    <property type="entry name" value="TELOMERIC REPEAT BINDING PROTEIN"/>
    <property type="match status" value="1"/>
</dbReference>
<dbReference type="Pfam" id="PF00249">
    <property type="entry name" value="Myb_DNA-binding"/>
    <property type="match status" value="1"/>
</dbReference>
<dbReference type="SMART" id="SM00717">
    <property type="entry name" value="SANT"/>
    <property type="match status" value="1"/>
</dbReference>